<dbReference type="SMART" id="SM00547">
    <property type="entry name" value="ZnF_RBZ"/>
    <property type="match status" value="2"/>
</dbReference>
<proteinExistence type="predicted"/>
<reference evidence="6" key="2">
    <citation type="journal article" date="2024" name="Plant">
        <title>Genomic evolution and insights into agronomic trait innovations of Sesamum species.</title>
        <authorList>
            <person name="Miao H."/>
            <person name="Wang L."/>
            <person name="Qu L."/>
            <person name="Liu H."/>
            <person name="Sun Y."/>
            <person name="Le M."/>
            <person name="Wang Q."/>
            <person name="Wei S."/>
            <person name="Zheng Y."/>
            <person name="Lin W."/>
            <person name="Duan Y."/>
            <person name="Cao H."/>
            <person name="Xiong S."/>
            <person name="Wang X."/>
            <person name="Wei L."/>
            <person name="Li C."/>
            <person name="Ma Q."/>
            <person name="Ju M."/>
            <person name="Zhao R."/>
            <person name="Li G."/>
            <person name="Mu C."/>
            <person name="Tian Q."/>
            <person name="Mei H."/>
            <person name="Zhang T."/>
            <person name="Gao T."/>
            <person name="Zhang H."/>
        </authorList>
    </citation>
    <scope>NUCLEOTIDE SEQUENCE</scope>
    <source>
        <strain evidence="6">KEN1</strain>
    </source>
</reference>
<dbReference type="Pfam" id="PF00641">
    <property type="entry name" value="Zn_ribbon_RanBP"/>
    <property type="match status" value="2"/>
</dbReference>
<dbReference type="GO" id="GO:0003729">
    <property type="term" value="F:mRNA binding"/>
    <property type="evidence" value="ECO:0007669"/>
    <property type="project" value="TreeGrafter"/>
</dbReference>
<keyword evidence="2 4" id="KW-0863">Zinc-finger</keyword>
<feature type="domain" description="RanBP2-type" evidence="5">
    <location>
        <begin position="48"/>
        <end position="79"/>
    </location>
</feature>
<evidence type="ECO:0000313" key="6">
    <source>
        <dbReference type="EMBL" id="KAL0427063.1"/>
    </source>
</evidence>
<dbReference type="PROSITE" id="PS01358">
    <property type="entry name" value="ZF_RANBP2_1"/>
    <property type="match status" value="2"/>
</dbReference>
<evidence type="ECO:0000256" key="4">
    <source>
        <dbReference type="PROSITE-ProRule" id="PRU00322"/>
    </source>
</evidence>
<dbReference type="PANTHER" id="PTHR23111:SF41">
    <property type="entry name" value="ZINC FINGER RAN-BINDING DOMAIN-CONTAINING PROTEIN 2-LIKE"/>
    <property type="match status" value="1"/>
</dbReference>
<feature type="domain" description="RanBP2-type" evidence="5">
    <location>
        <begin position="3"/>
        <end position="32"/>
    </location>
</feature>
<evidence type="ECO:0000256" key="3">
    <source>
        <dbReference type="ARBA" id="ARBA00022833"/>
    </source>
</evidence>
<dbReference type="PANTHER" id="PTHR23111">
    <property type="entry name" value="ZINC FINGER PROTEIN"/>
    <property type="match status" value="1"/>
</dbReference>
<dbReference type="GO" id="GO:0008270">
    <property type="term" value="F:zinc ion binding"/>
    <property type="evidence" value="ECO:0007669"/>
    <property type="project" value="UniProtKB-KW"/>
</dbReference>
<dbReference type="Gene3D" id="4.10.1060.10">
    <property type="entry name" value="Zinc finger, RanBP2-type"/>
    <property type="match status" value="2"/>
</dbReference>
<keyword evidence="1" id="KW-0479">Metal-binding</keyword>
<gene>
    <name evidence="6" type="ORF">Slati_2881100</name>
</gene>
<dbReference type="AlphaFoldDB" id="A0AAW2VCY0"/>
<comment type="caution">
    <text evidence="6">The sequence shown here is derived from an EMBL/GenBank/DDBJ whole genome shotgun (WGS) entry which is preliminary data.</text>
</comment>
<dbReference type="EMBL" id="JACGWN010000010">
    <property type="protein sequence ID" value="KAL0427063.1"/>
    <property type="molecule type" value="Genomic_DNA"/>
</dbReference>
<dbReference type="SUPFAM" id="SSF90209">
    <property type="entry name" value="Ran binding protein zinc finger-like"/>
    <property type="match status" value="2"/>
</dbReference>
<dbReference type="PROSITE" id="PS50199">
    <property type="entry name" value="ZF_RANBP2_2"/>
    <property type="match status" value="2"/>
</dbReference>
<dbReference type="InterPro" id="IPR036443">
    <property type="entry name" value="Znf_RanBP2_sf"/>
</dbReference>
<sequence length="130" mass="14612">MSREGDWMCPACQHLNFRKRDSCQRCSCPKYATEAEVSSYAIQKTEVLAGDWYCGAMNCGVHNYASRTTCYRCGASKDYCGYGAGMMASAGYAYHAIPENWIAPGSGPCENRRKERKWPPEVLKMRHACD</sequence>
<organism evidence="6">
    <name type="scientific">Sesamum latifolium</name>
    <dbReference type="NCBI Taxonomy" id="2727402"/>
    <lineage>
        <taxon>Eukaryota</taxon>
        <taxon>Viridiplantae</taxon>
        <taxon>Streptophyta</taxon>
        <taxon>Embryophyta</taxon>
        <taxon>Tracheophyta</taxon>
        <taxon>Spermatophyta</taxon>
        <taxon>Magnoliopsida</taxon>
        <taxon>eudicotyledons</taxon>
        <taxon>Gunneridae</taxon>
        <taxon>Pentapetalae</taxon>
        <taxon>asterids</taxon>
        <taxon>lamiids</taxon>
        <taxon>Lamiales</taxon>
        <taxon>Pedaliaceae</taxon>
        <taxon>Sesamum</taxon>
    </lineage>
</organism>
<protein>
    <recommendedName>
        <fullName evidence="5">RanBP2-type domain-containing protein</fullName>
    </recommendedName>
</protein>
<dbReference type="GO" id="GO:0005737">
    <property type="term" value="C:cytoplasm"/>
    <property type="evidence" value="ECO:0007669"/>
    <property type="project" value="TreeGrafter"/>
</dbReference>
<dbReference type="InterPro" id="IPR001876">
    <property type="entry name" value="Znf_RanBP2"/>
</dbReference>
<evidence type="ECO:0000256" key="1">
    <source>
        <dbReference type="ARBA" id="ARBA00022723"/>
    </source>
</evidence>
<evidence type="ECO:0000259" key="5">
    <source>
        <dbReference type="PROSITE" id="PS50199"/>
    </source>
</evidence>
<evidence type="ECO:0000256" key="2">
    <source>
        <dbReference type="ARBA" id="ARBA00022771"/>
    </source>
</evidence>
<keyword evidence="3" id="KW-0862">Zinc</keyword>
<reference evidence="6" key="1">
    <citation type="submission" date="2020-06" db="EMBL/GenBank/DDBJ databases">
        <authorList>
            <person name="Li T."/>
            <person name="Hu X."/>
            <person name="Zhang T."/>
            <person name="Song X."/>
            <person name="Zhang H."/>
            <person name="Dai N."/>
            <person name="Sheng W."/>
            <person name="Hou X."/>
            <person name="Wei L."/>
        </authorList>
    </citation>
    <scope>NUCLEOTIDE SEQUENCE</scope>
    <source>
        <strain evidence="6">KEN1</strain>
        <tissue evidence="6">Leaf</tissue>
    </source>
</reference>
<accession>A0AAW2VCY0</accession>
<name>A0AAW2VCY0_9LAMI</name>